<evidence type="ECO:0000256" key="2">
    <source>
        <dbReference type="ARBA" id="ARBA00022448"/>
    </source>
</evidence>
<organism evidence="9 10">
    <name type="scientific">Paenibacillus glycanilyticus</name>
    <dbReference type="NCBI Taxonomy" id="126569"/>
    <lineage>
        <taxon>Bacteria</taxon>
        <taxon>Bacillati</taxon>
        <taxon>Bacillota</taxon>
        <taxon>Bacilli</taxon>
        <taxon>Bacillales</taxon>
        <taxon>Paenibacillaceae</taxon>
        <taxon>Paenibacillus</taxon>
    </lineage>
</organism>
<feature type="transmembrane region" description="Helical" evidence="7">
    <location>
        <begin position="81"/>
        <end position="100"/>
    </location>
</feature>
<dbReference type="PANTHER" id="PTHR43744:SF9">
    <property type="entry name" value="POLYGALACTURONAN_RHAMNOGALACTURONAN TRANSPORT SYSTEM PERMEASE PROTEIN YTCP"/>
    <property type="match status" value="1"/>
</dbReference>
<evidence type="ECO:0000256" key="4">
    <source>
        <dbReference type="ARBA" id="ARBA00022692"/>
    </source>
</evidence>
<dbReference type="InterPro" id="IPR035906">
    <property type="entry name" value="MetI-like_sf"/>
</dbReference>
<name>A0ABQ6GCC5_9BACL</name>
<feature type="transmembrane region" description="Helical" evidence="7">
    <location>
        <begin position="12"/>
        <end position="34"/>
    </location>
</feature>
<comment type="caution">
    <text evidence="9">The sequence shown here is derived from an EMBL/GenBank/DDBJ whole genome shotgun (WGS) entry which is preliminary data.</text>
</comment>
<keyword evidence="2 7" id="KW-0813">Transport</keyword>
<dbReference type="InterPro" id="IPR000515">
    <property type="entry name" value="MetI-like"/>
</dbReference>
<feature type="transmembrane region" description="Helical" evidence="7">
    <location>
        <begin position="112"/>
        <end position="131"/>
    </location>
</feature>
<feature type="transmembrane region" description="Helical" evidence="7">
    <location>
        <begin position="185"/>
        <end position="208"/>
    </location>
</feature>
<dbReference type="Pfam" id="PF00528">
    <property type="entry name" value="BPD_transp_1"/>
    <property type="match status" value="1"/>
</dbReference>
<protein>
    <submittedName>
        <fullName evidence="9">Maltose ABC transporter permease</fullName>
    </submittedName>
</protein>
<dbReference type="PANTHER" id="PTHR43744">
    <property type="entry name" value="ABC TRANSPORTER PERMEASE PROTEIN MG189-RELATED-RELATED"/>
    <property type="match status" value="1"/>
</dbReference>
<evidence type="ECO:0000259" key="8">
    <source>
        <dbReference type="PROSITE" id="PS50928"/>
    </source>
</evidence>
<evidence type="ECO:0000256" key="3">
    <source>
        <dbReference type="ARBA" id="ARBA00022475"/>
    </source>
</evidence>
<keyword evidence="6 7" id="KW-0472">Membrane</keyword>
<dbReference type="Gene3D" id="1.10.3720.10">
    <property type="entry name" value="MetI-like"/>
    <property type="match status" value="1"/>
</dbReference>
<keyword evidence="4 7" id="KW-0812">Transmembrane</keyword>
<dbReference type="SUPFAM" id="SSF161098">
    <property type="entry name" value="MetI-like"/>
    <property type="match status" value="1"/>
</dbReference>
<proteinExistence type="inferred from homology"/>
<accession>A0ABQ6GCC5</accession>
<evidence type="ECO:0000256" key="6">
    <source>
        <dbReference type="ARBA" id="ARBA00023136"/>
    </source>
</evidence>
<evidence type="ECO:0000313" key="10">
    <source>
        <dbReference type="Proteomes" id="UP001157114"/>
    </source>
</evidence>
<keyword evidence="3" id="KW-1003">Cell membrane</keyword>
<comment type="subcellular location">
    <subcellularLocation>
        <location evidence="1 7">Cell membrane</location>
        <topology evidence="1 7">Multi-pass membrane protein</topology>
    </subcellularLocation>
</comment>
<dbReference type="Proteomes" id="UP001157114">
    <property type="component" value="Unassembled WGS sequence"/>
</dbReference>
<feature type="transmembrane region" description="Helical" evidence="7">
    <location>
        <begin position="264"/>
        <end position="281"/>
    </location>
</feature>
<keyword evidence="5 7" id="KW-1133">Transmembrane helix</keyword>
<evidence type="ECO:0000256" key="1">
    <source>
        <dbReference type="ARBA" id="ARBA00004651"/>
    </source>
</evidence>
<reference evidence="9 10" key="1">
    <citation type="submission" date="2023-03" db="EMBL/GenBank/DDBJ databases">
        <title>Draft genome sequence of the bacteria which degrade cell wall of Tricholomamatutake.</title>
        <authorList>
            <person name="Konishi Y."/>
            <person name="Fukuta Y."/>
            <person name="Shirasaka N."/>
        </authorList>
    </citation>
    <scope>NUCLEOTIDE SEQUENCE [LARGE SCALE GENOMIC DNA]</scope>
    <source>
        <strain evidence="10">mu1</strain>
    </source>
</reference>
<feature type="transmembrane region" description="Helical" evidence="7">
    <location>
        <begin position="143"/>
        <end position="164"/>
    </location>
</feature>
<sequence length="296" mass="33678">MNNSFRKSREDIIVDTLVWGLSLIVLAATFYPLYFVLIQSLNDGADAAKAPIYWFPRDFSLENYQLVFKQDLLLTGLKNTLLRTIVGTTATVFVTSMAAYALQRPNLKLRKVYVSMGAISMYFSGGLIPLYLVLNKLHLLDTFWVYIVPYLFGFFNCLLFMSFFRNIPEALTESALIDGASEFKIYWKIIIPLSMPVFATVSLFVAVFHWNDYFISSFFITTESLQTLPVILIRLLSLSEAQQEIQRYIGNNTGSSVTLESMRYATLIISIAPITILYPFLQRFFVKGMLVGAIKA</sequence>
<dbReference type="EMBL" id="BSSQ01000006">
    <property type="protein sequence ID" value="GLX67236.1"/>
    <property type="molecule type" value="Genomic_DNA"/>
</dbReference>
<comment type="similarity">
    <text evidence="7">Belongs to the binding-protein-dependent transport system permease family.</text>
</comment>
<evidence type="ECO:0000256" key="7">
    <source>
        <dbReference type="RuleBase" id="RU363032"/>
    </source>
</evidence>
<evidence type="ECO:0000313" key="9">
    <source>
        <dbReference type="EMBL" id="GLX67236.1"/>
    </source>
</evidence>
<dbReference type="RefSeq" id="WP_284237982.1">
    <property type="nucleotide sequence ID" value="NZ_BSSQ01000006.1"/>
</dbReference>
<dbReference type="CDD" id="cd06261">
    <property type="entry name" value="TM_PBP2"/>
    <property type="match status" value="1"/>
</dbReference>
<keyword evidence="10" id="KW-1185">Reference proteome</keyword>
<evidence type="ECO:0000256" key="5">
    <source>
        <dbReference type="ARBA" id="ARBA00022989"/>
    </source>
</evidence>
<dbReference type="PROSITE" id="PS50928">
    <property type="entry name" value="ABC_TM1"/>
    <property type="match status" value="1"/>
</dbReference>
<feature type="domain" description="ABC transmembrane type-1" evidence="8">
    <location>
        <begin position="77"/>
        <end position="280"/>
    </location>
</feature>
<gene>
    <name evidence="9" type="ORF">MU1_15810</name>
</gene>